<organism evidence="6 7">
    <name type="scientific">Desulfocucumis palustris</name>
    <dbReference type="NCBI Taxonomy" id="1898651"/>
    <lineage>
        <taxon>Bacteria</taxon>
        <taxon>Bacillati</taxon>
        <taxon>Bacillota</taxon>
        <taxon>Clostridia</taxon>
        <taxon>Eubacteriales</taxon>
        <taxon>Desulfocucumaceae</taxon>
        <taxon>Desulfocucumis</taxon>
    </lineage>
</organism>
<sequence length="309" mass="33837">MIKVQGMYKRFGKTTALDALDMEVPRGSIYGLIGPNGAGKTTAMSILATLMLPDGGSAAVDGHDVLSEPMAVRGVIGYMPDFFGVYDGLKTCEYLDFFADAYYVPQSRRKTLIGELLELVNLSDKYDSYVDLLSRGMKQRLALARCLVHDPKVLILDEPASGLDPRARAELKEIIKHLKQLDKTVLISSHILPELGEICDQVGIMEKGRLISSGPVEEITAAGRGASLLRIQVLDKVSGLADFIKPRDNVVSVEQDEGALRVIFRGDPQSRGKLLRDIIEGGWVVTEFAEVRRNLEEAFMAVTGEGVLK</sequence>
<evidence type="ECO:0000256" key="2">
    <source>
        <dbReference type="ARBA" id="ARBA00022448"/>
    </source>
</evidence>
<evidence type="ECO:0000259" key="5">
    <source>
        <dbReference type="PROSITE" id="PS50893"/>
    </source>
</evidence>
<dbReference type="Gene3D" id="3.40.50.300">
    <property type="entry name" value="P-loop containing nucleotide triphosphate hydrolases"/>
    <property type="match status" value="1"/>
</dbReference>
<evidence type="ECO:0000256" key="4">
    <source>
        <dbReference type="ARBA" id="ARBA00022840"/>
    </source>
</evidence>
<keyword evidence="7" id="KW-1185">Reference proteome</keyword>
<dbReference type="PANTHER" id="PTHR43335">
    <property type="entry name" value="ABC TRANSPORTER, ATP-BINDING PROTEIN"/>
    <property type="match status" value="1"/>
</dbReference>
<gene>
    <name evidence="6" type="ORF">DCCM_3734</name>
</gene>
<evidence type="ECO:0000256" key="1">
    <source>
        <dbReference type="ARBA" id="ARBA00005417"/>
    </source>
</evidence>
<dbReference type="InterPro" id="IPR003593">
    <property type="entry name" value="AAA+_ATPase"/>
</dbReference>
<evidence type="ECO:0000256" key="3">
    <source>
        <dbReference type="ARBA" id="ARBA00022741"/>
    </source>
</evidence>
<name>A0A2L2XEF3_9FIRM</name>
<dbReference type="Proteomes" id="UP000239549">
    <property type="component" value="Unassembled WGS sequence"/>
</dbReference>
<keyword evidence="2" id="KW-0813">Transport</keyword>
<dbReference type="SMART" id="SM00382">
    <property type="entry name" value="AAA"/>
    <property type="match status" value="1"/>
</dbReference>
<accession>A0A2L2XEF3</accession>
<dbReference type="Pfam" id="PF00005">
    <property type="entry name" value="ABC_tran"/>
    <property type="match status" value="1"/>
</dbReference>
<evidence type="ECO:0000313" key="7">
    <source>
        <dbReference type="Proteomes" id="UP000239549"/>
    </source>
</evidence>
<dbReference type="AlphaFoldDB" id="A0A2L2XEF3"/>
<feature type="domain" description="ABC transporter" evidence="5">
    <location>
        <begin position="2"/>
        <end position="232"/>
    </location>
</feature>
<dbReference type="InterPro" id="IPR027417">
    <property type="entry name" value="P-loop_NTPase"/>
</dbReference>
<comment type="similarity">
    <text evidence="1">Belongs to the ABC transporter superfamily.</text>
</comment>
<protein>
    <submittedName>
        <fullName evidence="6">ABC transporter</fullName>
    </submittedName>
</protein>
<comment type="caution">
    <text evidence="6">The sequence shown here is derived from an EMBL/GenBank/DDBJ whole genome shotgun (WGS) entry which is preliminary data.</text>
</comment>
<dbReference type="GO" id="GO:0005524">
    <property type="term" value="F:ATP binding"/>
    <property type="evidence" value="ECO:0007669"/>
    <property type="project" value="UniProtKB-KW"/>
</dbReference>
<proteinExistence type="inferred from homology"/>
<keyword evidence="4" id="KW-0067">ATP-binding</keyword>
<evidence type="ECO:0000313" key="6">
    <source>
        <dbReference type="EMBL" id="GBF34615.1"/>
    </source>
</evidence>
<dbReference type="RefSeq" id="WP_231702769.1">
    <property type="nucleotide sequence ID" value="NZ_BFAV01000142.1"/>
</dbReference>
<reference evidence="7" key="1">
    <citation type="submission" date="2018-02" db="EMBL/GenBank/DDBJ databases">
        <title>Genome sequence of Desulfocucumis palustris strain NAW-5.</title>
        <authorList>
            <person name="Watanabe M."/>
            <person name="Kojima H."/>
            <person name="Fukui M."/>
        </authorList>
    </citation>
    <scope>NUCLEOTIDE SEQUENCE [LARGE SCALE GENOMIC DNA]</scope>
    <source>
        <strain evidence="7">NAW-5</strain>
    </source>
</reference>
<dbReference type="PROSITE" id="PS50893">
    <property type="entry name" value="ABC_TRANSPORTER_2"/>
    <property type="match status" value="1"/>
</dbReference>
<dbReference type="InterPro" id="IPR003439">
    <property type="entry name" value="ABC_transporter-like_ATP-bd"/>
</dbReference>
<dbReference type="SUPFAM" id="SSF52540">
    <property type="entry name" value="P-loop containing nucleoside triphosphate hydrolases"/>
    <property type="match status" value="1"/>
</dbReference>
<dbReference type="PANTHER" id="PTHR43335:SF3">
    <property type="entry name" value="ABC TRANSPORTER"/>
    <property type="match status" value="1"/>
</dbReference>
<dbReference type="GO" id="GO:0016887">
    <property type="term" value="F:ATP hydrolysis activity"/>
    <property type="evidence" value="ECO:0007669"/>
    <property type="project" value="InterPro"/>
</dbReference>
<keyword evidence="3" id="KW-0547">Nucleotide-binding</keyword>
<dbReference type="CDD" id="cd03230">
    <property type="entry name" value="ABC_DR_subfamily_A"/>
    <property type="match status" value="1"/>
</dbReference>
<dbReference type="EMBL" id="BFAV01000142">
    <property type="protein sequence ID" value="GBF34615.1"/>
    <property type="molecule type" value="Genomic_DNA"/>
</dbReference>